<evidence type="ECO:0000256" key="1">
    <source>
        <dbReference type="SAM" id="MobiDB-lite"/>
    </source>
</evidence>
<feature type="transmembrane region" description="Helical" evidence="2">
    <location>
        <begin position="50"/>
        <end position="71"/>
    </location>
</feature>
<sequence>MDNIINKIKKYFLSNFGKLSIGISVLSFVITLMLSIALKNRIDISIFKGLLSSLITMIILYALNIALTKYLGDIIEMSNIETITSVPEDSLNPENSSAENDNLKTSNDSLNEIASESNNDSIFNDITNPQENIIKEDFKNISKENINIDKNNKANYHSPRGDIGDIILNTPAYQSSSDVSDSSVYYDSGRKVNERIIEKEVMEDPERTASAIRTMIAKDKDKKES</sequence>
<comment type="caution">
    <text evidence="3">The sequence shown here is derived from an EMBL/GenBank/DDBJ whole genome shotgun (WGS) entry which is preliminary data.</text>
</comment>
<evidence type="ECO:0000313" key="3">
    <source>
        <dbReference type="EMBL" id="TXJ12822.1"/>
    </source>
</evidence>
<feature type="transmembrane region" description="Helical" evidence="2">
    <location>
        <begin position="19"/>
        <end position="38"/>
    </location>
</feature>
<dbReference type="Proteomes" id="UP000325116">
    <property type="component" value="Unassembled WGS sequence"/>
</dbReference>
<gene>
    <name evidence="3" type="ORF">EPJ80_04270</name>
</gene>
<accession>A0A5C8CMD7</accession>
<dbReference type="EMBL" id="SAXT01000003">
    <property type="protein sequence ID" value="TXJ12822.1"/>
    <property type="molecule type" value="Genomic_DNA"/>
</dbReference>
<name>A0A5C8CMD7_9SPIR</name>
<keyword evidence="2" id="KW-0812">Transmembrane</keyword>
<evidence type="ECO:0000313" key="4">
    <source>
        <dbReference type="Proteomes" id="UP000325116"/>
    </source>
</evidence>
<proteinExistence type="predicted"/>
<keyword evidence="2" id="KW-0472">Membrane</keyword>
<reference evidence="3 4" key="1">
    <citation type="journal article" date="1992" name="Lakartidningen">
        <title>[Penicillin V and not amoxicillin is the first choice preparation in acute otitis].</title>
        <authorList>
            <person name="Kamme C."/>
            <person name="Lundgren K."/>
            <person name="Prellner K."/>
        </authorList>
    </citation>
    <scope>NUCLEOTIDE SEQUENCE [LARGE SCALE GENOMIC DNA]</scope>
    <source>
        <strain evidence="3 4">W1</strain>
    </source>
</reference>
<dbReference type="AlphaFoldDB" id="A0A5C8CMD7"/>
<evidence type="ECO:0000256" key="2">
    <source>
        <dbReference type="SAM" id="Phobius"/>
    </source>
</evidence>
<feature type="region of interest" description="Disordered" evidence="1">
    <location>
        <begin position="86"/>
        <end position="107"/>
    </location>
</feature>
<organism evidence="3 4">
    <name type="scientific">Brachyspira aalborgi</name>
    <dbReference type="NCBI Taxonomy" id="29522"/>
    <lineage>
        <taxon>Bacteria</taxon>
        <taxon>Pseudomonadati</taxon>
        <taxon>Spirochaetota</taxon>
        <taxon>Spirochaetia</taxon>
        <taxon>Brachyspirales</taxon>
        <taxon>Brachyspiraceae</taxon>
        <taxon>Brachyspira</taxon>
    </lineage>
</organism>
<keyword evidence="2" id="KW-1133">Transmembrane helix</keyword>
<protein>
    <submittedName>
        <fullName evidence="3">Uncharacterized protein</fullName>
    </submittedName>
</protein>
<dbReference type="RefSeq" id="WP_147758033.1">
    <property type="nucleotide sequence ID" value="NZ_SAXT01000003.1"/>
</dbReference>